<keyword evidence="7" id="KW-1185">Reference proteome</keyword>
<evidence type="ECO:0000313" key="6">
    <source>
        <dbReference type="EMBL" id="MCJ0742450.1"/>
    </source>
</evidence>
<evidence type="ECO:0000256" key="2">
    <source>
        <dbReference type="ARBA" id="ARBA00022448"/>
    </source>
</evidence>
<keyword evidence="3" id="KW-0547">Nucleotide-binding</keyword>
<dbReference type="InterPro" id="IPR003593">
    <property type="entry name" value="AAA+_ATPase"/>
</dbReference>
<dbReference type="Gene3D" id="2.70.50.60">
    <property type="entry name" value="abc- transporter (atp binding component) like domain"/>
    <property type="match status" value="1"/>
</dbReference>
<evidence type="ECO:0000256" key="1">
    <source>
        <dbReference type="ARBA" id="ARBA00005417"/>
    </source>
</evidence>
<dbReference type="RefSeq" id="WP_243360893.1">
    <property type="nucleotide sequence ID" value="NZ_JALGBH010000001.1"/>
</dbReference>
<dbReference type="Proteomes" id="UP001165460">
    <property type="component" value="Unassembled WGS sequence"/>
</dbReference>
<dbReference type="SMART" id="SM00382">
    <property type="entry name" value="AAA"/>
    <property type="match status" value="1"/>
</dbReference>
<dbReference type="PANTHER" id="PTHR46743:SF2">
    <property type="entry name" value="TEICHOIC ACIDS EXPORT ATP-BINDING PROTEIN TAGH"/>
    <property type="match status" value="1"/>
</dbReference>
<name>A0ABS9ZVW8_9SPHI</name>
<evidence type="ECO:0000256" key="4">
    <source>
        <dbReference type="ARBA" id="ARBA00022840"/>
    </source>
</evidence>
<dbReference type="EMBL" id="JALGBH010000001">
    <property type="protein sequence ID" value="MCJ0742450.1"/>
    <property type="molecule type" value="Genomic_DNA"/>
</dbReference>
<comment type="similarity">
    <text evidence="1">Belongs to the ABC transporter superfamily.</text>
</comment>
<dbReference type="InterPro" id="IPR003439">
    <property type="entry name" value="ABC_transporter-like_ATP-bd"/>
</dbReference>
<dbReference type="InterPro" id="IPR029439">
    <property type="entry name" value="Wzt_C"/>
</dbReference>
<proteinExistence type="inferred from homology"/>
<keyword evidence="2" id="KW-0813">Transport</keyword>
<protein>
    <submittedName>
        <fullName evidence="6">ABC transporter ATP-binding protein</fullName>
    </submittedName>
</protein>
<evidence type="ECO:0000259" key="5">
    <source>
        <dbReference type="PROSITE" id="PS50893"/>
    </source>
</evidence>
<dbReference type="InterPro" id="IPR027417">
    <property type="entry name" value="P-loop_NTPase"/>
</dbReference>
<dbReference type="Pfam" id="PF14524">
    <property type="entry name" value="Wzt_C"/>
    <property type="match status" value="1"/>
</dbReference>
<feature type="domain" description="ABC transporter" evidence="5">
    <location>
        <begin position="44"/>
        <end position="269"/>
    </location>
</feature>
<dbReference type="CDD" id="cd03220">
    <property type="entry name" value="ABC_KpsT_Wzt"/>
    <property type="match status" value="1"/>
</dbReference>
<dbReference type="GO" id="GO:0005524">
    <property type="term" value="F:ATP binding"/>
    <property type="evidence" value="ECO:0007669"/>
    <property type="project" value="UniProtKB-KW"/>
</dbReference>
<dbReference type="PROSITE" id="PS50893">
    <property type="entry name" value="ABC_TRANSPORTER_2"/>
    <property type="match status" value="1"/>
</dbReference>
<organism evidence="6 7">
    <name type="scientific">Pedobacter montanisoli</name>
    <dbReference type="NCBI Taxonomy" id="2923277"/>
    <lineage>
        <taxon>Bacteria</taxon>
        <taxon>Pseudomonadati</taxon>
        <taxon>Bacteroidota</taxon>
        <taxon>Sphingobacteriia</taxon>
        <taxon>Sphingobacteriales</taxon>
        <taxon>Sphingobacteriaceae</taxon>
        <taxon>Pedobacter</taxon>
    </lineage>
</organism>
<dbReference type="CDD" id="cd10147">
    <property type="entry name" value="Wzt_C-like"/>
    <property type="match status" value="1"/>
</dbReference>
<dbReference type="InterPro" id="IPR015860">
    <property type="entry name" value="ABC_transpr_TagH-like"/>
</dbReference>
<dbReference type="PANTHER" id="PTHR46743">
    <property type="entry name" value="TEICHOIC ACIDS EXPORT ATP-BINDING PROTEIN TAGH"/>
    <property type="match status" value="1"/>
</dbReference>
<accession>A0ABS9ZVW8</accession>
<dbReference type="Pfam" id="PF00005">
    <property type="entry name" value="ABC_tran"/>
    <property type="match status" value="1"/>
</dbReference>
<dbReference type="SUPFAM" id="SSF52540">
    <property type="entry name" value="P-loop containing nucleoside triphosphate hydrolases"/>
    <property type="match status" value="1"/>
</dbReference>
<dbReference type="InterPro" id="IPR050683">
    <property type="entry name" value="Bact_Polysacc_Export_ATP-bd"/>
</dbReference>
<reference evidence="6" key="1">
    <citation type="submission" date="2022-03" db="EMBL/GenBank/DDBJ databases">
        <authorList>
            <person name="Woo C.Y."/>
        </authorList>
    </citation>
    <scope>NUCLEOTIDE SEQUENCE</scope>
    <source>
        <strain evidence="6">CYS-01</strain>
    </source>
</reference>
<evidence type="ECO:0000256" key="3">
    <source>
        <dbReference type="ARBA" id="ARBA00022741"/>
    </source>
</evidence>
<evidence type="ECO:0000313" key="7">
    <source>
        <dbReference type="Proteomes" id="UP001165460"/>
    </source>
</evidence>
<dbReference type="Gene3D" id="3.40.50.300">
    <property type="entry name" value="P-loop containing nucleotide triphosphate hydrolases"/>
    <property type="match status" value="1"/>
</dbReference>
<comment type="caution">
    <text evidence="6">The sequence shown here is derived from an EMBL/GenBank/DDBJ whole genome shotgun (WGS) entry which is preliminary data.</text>
</comment>
<gene>
    <name evidence="6" type="ORF">MMF97_06995</name>
</gene>
<keyword evidence="4 6" id="KW-0067">ATP-binding</keyword>
<sequence length="421" mass="47340">MQNIAIKVENLSKAYQLGEIGTGTISKDLARWYARIQGKEDPFLRIGETHERANKRNLDVVWSLKDISFEIEKGDTVGIIGRNGAGKSTLLKVLSRVTSPTTGRITGKGRIASLLEVGTGFHPELTGRENIYLNGSILGMRKKEIARKFDEIVDFAGVERYIDTPVKRYSSGMYVRLAFAVAAHLESEILFVDEVLAVGDAEFQRKCLGKMNEVSKSEGKTILFVSHSMDSIHSLCRKSILLKHGQMHCFDASEKVIPLYLSDNEVMPKKSGTGEINVSSLTLRDKNGNNLDFLNAYQEVYLSLNVHCKVPVKDVSFALCFNNIHKLRVCSLWTNFTDKTYNLEPGDYTLIYKIPTLNLIPGSYELVTYIESKSRVIERIDDFKEITVGLNQDSPKRITEPISTTGVYWQNFTAELHRNNA</sequence>